<keyword evidence="4" id="KW-1185">Reference proteome</keyword>
<organism evidence="3 4">
    <name type="scientific">Gymnopilus junonius</name>
    <name type="common">Spectacular rustgill mushroom</name>
    <name type="synonym">Gymnopilus spectabilis subsp. junonius</name>
    <dbReference type="NCBI Taxonomy" id="109634"/>
    <lineage>
        <taxon>Eukaryota</taxon>
        <taxon>Fungi</taxon>
        <taxon>Dikarya</taxon>
        <taxon>Basidiomycota</taxon>
        <taxon>Agaricomycotina</taxon>
        <taxon>Agaricomycetes</taxon>
        <taxon>Agaricomycetidae</taxon>
        <taxon>Agaricales</taxon>
        <taxon>Agaricineae</taxon>
        <taxon>Hymenogastraceae</taxon>
        <taxon>Gymnopilus</taxon>
    </lineage>
</organism>
<gene>
    <name evidence="3" type="ORF">CPB84DRAFT_1796218</name>
</gene>
<dbReference type="InterPro" id="IPR027417">
    <property type="entry name" value="P-loop_NTPase"/>
</dbReference>
<feature type="domain" description="Nephrocystin 3-like N-terminal" evidence="2">
    <location>
        <begin position="66"/>
        <end position="201"/>
    </location>
</feature>
<dbReference type="PANTHER" id="PTHR10039:SF17">
    <property type="entry name" value="FUNGAL STAND N-TERMINAL GOODBYE DOMAIN-CONTAINING PROTEIN-RELATED"/>
    <property type="match status" value="1"/>
</dbReference>
<evidence type="ECO:0000256" key="1">
    <source>
        <dbReference type="ARBA" id="ARBA00022737"/>
    </source>
</evidence>
<evidence type="ECO:0000313" key="3">
    <source>
        <dbReference type="EMBL" id="KAF8875957.1"/>
    </source>
</evidence>
<reference evidence="3" key="1">
    <citation type="submission" date="2020-11" db="EMBL/GenBank/DDBJ databases">
        <authorList>
            <consortium name="DOE Joint Genome Institute"/>
            <person name="Ahrendt S."/>
            <person name="Riley R."/>
            <person name="Andreopoulos W."/>
            <person name="LaButti K."/>
            <person name="Pangilinan J."/>
            <person name="Ruiz-duenas F.J."/>
            <person name="Barrasa J.M."/>
            <person name="Sanchez-Garcia M."/>
            <person name="Camarero S."/>
            <person name="Miyauchi S."/>
            <person name="Serrano A."/>
            <person name="Linde D."/>
            <person name="Babiker R."/>
            <person name="Drula E."/>
            <person name="Ayuso-Fernandez I."/>
            <person name="Pacheco R."/>
            <person name="Padilla G."/>
            <person name="Ferreira P."/>
            <person name="Barriuso J."/>
            <person name="Kellner H."/>
            <person name="Castanera R."/>
            <person name="Alfaro M."/>
            <person name="Ramirez L."/>
            <person name="Pisabarro A.G."/>
            <person name="Kuo A."/>
            <person name="Tritt A."/>
            <person name="Lipzen A."/>
            <person name="He G."/>
            <person name="Yan M."/>
            <person name="Ng V."/>
            <person name="Cullen D."/>
            <person name="Martin F."/>
            <person name="Rosso M.-N."/>
            <person name="Henrissat B."/>
            <person name="Hibbett D."/>
            <person name="Martinez A.T."/>
            <person name="Grigoriev I.V."/>
        </authorList>
    </citation>
    <scope>NUCLEOTIDE SEQUENCE</scope>
    <source>
        <strain evidence="3">AH 44721</strain>
    </source>
</reference>
<dbReference type="OrthoDB" id="3014077at2759"/>
<dbReference type="Proteomes" id="UP000724874">
    <property type="component" value="Unassembled WGS sequence"/>
</dbReference>
<dbReference type="SUPFAM" id="SSF52540">
    <property type="entry name" value="P-loop containing nucleoside triphosphate hydrolases"/>
    <property type="match status" value="1"/>
</dbReference>
<protein>
    <recommendedName>
        <fullName evidence="2">Nephrocystin 3-like N-terminal domain-containing protein</fullName>
    </recommendedName>
</protein>
<dbReference type="InterPro" id="IPR056884">
    <property type="entry name" value="NPHP3-like_N"/>
</dbReference>
<sequence>MFNHSKNLIVTGGTFNQMQVTMAKDPFERLQEATSPSVFHDSGDRRDPPKCYPNTRCLDPDTMNALVLWFHDPAGAGKSAIAQSIAKAFAAEGGLLASYFFSRFDPTRNHPRFLVPTIAYQVSLHFPDVRNLVEDAIRADPLLMQPIIESGYFDNPANKRLLIIDGLDECEDRDGQVDILRSISTALQQHRLPLIFLIASRPEHDITNAFSSINLHNISTRLPLDNIYSSSADIEIFLRGKFADIKSNHPFKTRIPSEWPPDIILEFLLEKSSGQFVYAATVMRFVASIRHLPTTRLEIALGLWPSPGGRNIPFAELDALYRHVLNSSEDVDALLQVLALAILWTPDVEVVEAVLSLDPGEVETLLCDALSVVYIQKRGTPPVHASELIQTYHASLRDFVFDKSRSQALYIDAPARHAQFLQNALQYLKSHRPWKVLLKMTSHLHQALPTAEISQTVANASIEQLIQSGIEFIPIFLSAIRHSQFPNAEEIYNTHSQAFHRSLKQRLKVYYCGACAPVAHGISHFHAHNGCMKIQELNGR</sequence>
<dbReference type="Pfam" id="PF24883">
    <property type="entry name" value="NPHP3_N"/>
    <property type="match status" value="1"/>
</dbReference>
<dbReference type="AlphaFoldDB" id="A0A9P5N960"/>
<proteinExistence type="predicted"/>
<dbReference type="PANTHER" id="PTHR10039">
    <property type="entry name" value="AMELOGENIN"/>
    <property type="match status" value="1"/>
</dbReference>
<accession>A0A9P5N960</accession>
<keyword evidence="1" id="KW-0677">Repeat</keyword>
<dbReference type="EMBL" id="JADNYJ010000189">
    <property type="protein sequence ID" value="KAF8875957.1"/>
    <property type="molecule type" value="Genomic_DNA"/>
</dbReference>
<comment type="caution">
    <text evidence="3">The sequence shown here is derived from an EMBL/GenBank/DDBJ whole genome shotgun (WGS) entry which is preliminary data.</text>
</comment>
<evidence type="ECO:0000313" key="4">
    <source>
        <dbReference type="Proteomes" id="UP000724874"/>
    </source>
</evidence>
<dbReference type="Gene3D" id="3.40.50.300">
    <property type="entry name" value="P-loop containing nucleotide triphosphate hydrolases"/>
    <property type="match status" value="1"/>
</dbReference>
<evidence type="ECO:0000259" key="2">
    <source>
        <dbReference type="Pfam" id="PF24883"/>
    </source>
</evidence>
<name>A0A9P5N960_GYMJU</name>